<keyword evidence="5" id="KW-0539">Nucleus</keyword>
<dbReference type="GO" id="GO:0006364">
    <property type="term" value="P:rRNA processing"/>
    <property type="evidence" value="ECO:0007669"/>
    <property type="project" value="UniProtKB-KW"/>
</dbReference>
<keyword evidence="3" id="KW-0698">rRNA processing</keyword>
<keyword evidence="7" id="KW-1185">Reference proteome</keyword>
<dbReference type="PANTHER" id="PTHR31633">
    <property type="entry name" value="H/ACA RIBONUCLEOPROTEIN COMPLEX NON-CORE SUBUNIT NAF1"/>
    <property type="match status" value="1"/>
</dbReference>
<dbReference type="PANTHER" id="PTHR31633:SF1">
    <property type="entry name" value="H_ACA RIBONUCLEOPROTEIN COMPLEX NON-CORE SUBUNIT NAF1"/>
    <property type="match status" value="1"/>
</dbReference>
<evidence type="ECO:0000256" key="5">
    <source>
        <dbReference type="ARBA" id="ARBA00023242"/>
    </source>
</evidence>
<evidence type="ECO:0000256" key="4">
    <source>
        <dbReference type="ARBA" id="ARBA00022884"/>
    </source>
</evidence>
<protein>
    <submittedName>
        <fullName evidence="8">H/ACA ribonucleoprotein complex subunit</fullName>
    </submittedName>
</protein>
<evidence type="ECO:0000256" key="1">
    <source>
        <dbReference type="ARBA" id="ARBA00004123"/>
    </source>
</evidence>
<dbReference type="GO" id="GO:0003723">
    <property type="term" value="F:RNA binding"/>
    <property type="evidence" value="ECO:0007669"/>
    <property type="project" value="UniProtKB-KW"/>
</dbReference>
<dbReference type="InterPro" id="IPR040309">
    <property type="entry name" value="Naf1"/>
</dbReference>
<evidence type="ECO:0000256" key="3">
    <source>
        <dbReference type="ARBA" id="ARBA00022552"/>
    </source>
</evidence>
<evidence type="ECO:0000313" key="8">
    <source>
        <dbReference type="WBParaSite" id="jg9609"/>
    </source>
</evidence>
<dbReference type="WBParaSite" id="jg9609">
    <property type="protein sequence ID" value="jg9609"/>
    <property type="gene ID" value="jg9609"/>
</dbReference>
<evidence type="ECO:0000313" key="7">
    <source>
        <dbReference type="Proteomes" id="UP000887574"/>
    </source>
</evidence>
<sequence>MVNIKPGKGMPVLNYDTMLFDQHRNAIGEVFEIYGSVHNPMTLSVGISVFYAPQEELITKTVLAQELLKMKISDAANDGDDSNDDEKVFSDDESEAMYHAKKRAKSRPAPQSNSIAGFNRPLKKPRHVPYPKDMKSVQNPYSMQPMNFFNNPYF</sequence>
<dbReference type="Proteomes" id="UP000887574">
    <property type="component" value="Unplaced"/>
</dbReference>
<dbReference type="GO" id="GO:0000493">
    <property type="term" value="P:box H/ACA snoRNP assembly"/>
    <property type="evidence" value="ECO:0007669"/>
    <property type="project" value="InterPro"/>
</dbReference>
<evidence type="ECO:0000256" key="6">
    <source>
        <dbReference type="SAM" id="MobiDB-lite"/>
    </source>
</evidence>
<evidence type="ECO:0000256" key="2">
    <source>
        <dbReference type="ARBA" id="ARBA00022517"/>
    </source>
</evidence>
<dbReference type="Gene3D" id="2.40.10.230">
    <property type="entry name" value="Probable tRNA pseudouridine synthase domain"/>
    <property type="match status" value="1"/>
</dbReference>
<dbReference type="AlphaFoldDB" id="A0A915EUC2"/>
<reference evidence="8" key="1">
    <citation type="submission" date="2022-11" db="UniProtKB">
        <authorList>
            <consortium name="WormBaseParasite"/>
        </authorList>
    </citation>
    <scope>IDENTIFICATION</scope>
</reference>
<dbReference type="GO" id="GO:0005732">
    <property type="term" value="C:sno(s)RNA-containing ribonucleoprotein complex"/>
    <property type="evidence" value="ECO:0007669"/>
    <property type="project" value="InterPro"/>
</dbReference>
<keyword evidence="2" id="KW-0690">Ribosome biogenesis</keyword>
<comment type="subcellular location">
    <subcellularLocation>
        <location evidence="1">Nucleus</location>
    </subcellularLocation>
</comment>
<accession>A0A915EUC2</accession>
<dbReference type="InterPro" id="IPR038664">
    <property type="entry name" value="Gar1/Naf1_Cbf5-bd_sf"/>
</dbReference>
<dbReference type="GO" id="GO:0005634">
    <property type="term" value="C:nucleus"/>
    <property type="evidence" value="ECO:0007669"/>
    <property type="project" value="UniProtKB-SubCell"/>
</dbReference>
<name>A0A915EUC2_9BILA</name>
<keyword evidence="4" id="KW-0694">RNA-binding</keyword>
<organism evidence="7 8">
    <name type="scientific">Ditylenchus dipsaci</name>
    <dbReference type="NCBI Taxonomy" id="166011"/>
    <lineage>
        <taxon>Eukaryota</taxon>
        <taxon>Metazoa</taxon>
        <taxon>Ecdysozoa</taxon>
        <taxon>Nematoda</taxon>
        <taxon>Chromadorea</taxon>
        <taxon>Rhabditida</taxon>
        <taxon>Tylenchina</taxon>
        <taxon>Tylenchomorpha</taxon>
        <taxon>Sphaerularioidea</taxon>
        <taxon>Anguinidae</taxon>
        <taxon>Anguininae</taxon>
        <taxon>Ditylenchus</taxon>
    </lineage>
</organism>
<feature type="region of interest" description="Disordered" evidence="6">
    <location>
        <begin position="73"/>
        <end position="131"/>
    </location>
</feature>
<proteinExistence type="predicted"/>